<dbReference type="PANTHER" id="PTHR13748:SF31">
    <property type="entry name" value="ZINC-REGULATED GTPASE METALLOPROTEIN ACTIVATOR 1A-RELATED"/>
    <property type="match status" value="1"/>
</dbReference>
<dbReference type="Gene3D" id="3.30.1220.10">
    <property type="entry name" value="CobW-like, C-terminal domain"/>
    <property type="match status" value="1"/>
</dbReference>
<dbReference type="InterPro" id="IPR003495">
    <property type="entry name" value="CobW/HypB/UreG_nucleotide-bd"/>
</dbReference>
<dbReference type="Gene3D" id="3.40.50.300">
    <property type="entry name" value="P-loop containing nucleotide triphosphate hydrolases"/>
    <property type="match status" value="1"/>
</dbReference>
<keyword evidence="4" id="KW-0342">GTP-binding</keyword>
<protein>
    <submittedName>
        <fullName evidence="10">GTP-dependent zinc transferase</fullName>
    </submittedName>
</protein>
<comment type="similarity">
    <text evidence="6">Belongs to the SIMIBI class G3E GTPase family. ZNG1 subfamily.</text>
</comment>
<evidence type="ECO:0000313" key="10">
    <source>
        <dbReference type="RefSeq" id="XP_033768960.1"/>
    </source>
</evidence>
<keyword evidence="10" id="KW-0808">Transferase</keyword>
<proteinExistence type="inferred from homology"/>
<dbReference type="GO" id="GO:0016787">
    <property type="term" value="F:hydrolase activity"/>
    <property type="evidence" value="ECO:0007669"/>
    <property type="project" value="UniProtKB-KW"/>
</dbReference>
<dbReference type="SUPFAM" id="SSF90002">
    <property type="entry name" value="Hypothetical protein YjiA, C-terminal domain"/>
    <property type="match status" value="1"/>
</dbReference>
<evidence type="ECO:0000256" key="4">
    <source>
        <dbReference type="ARBA" id="ARBA00023134"/>
    </source>
</evidence>
<dbReference type="AlphaFoldDB" id="A0A8B8UYX0"/>
<evidence type="ECO:0000256" key="1">
    <source>
        <dbReference type="ARBA" id="ARBA00022741"/>
    </source>
</evidence>
<evidence type="ECO:0000256" key="2">
    <source>
        <dbReference type="ARBA" id="ARBA00022801"/>
    </source>
</evidence>
<evidence type="ECO:0000256" key="7">
    <source>
        <dbReference type="ARBA" id="ARBA00049117"/>
    </source>
</evidence>
<dbReference type="CDD" id="cd03112">
    <property type="entry name" value="CobW-like"/>
    <property type="match status" value="1"/>
</dbReference>
<dbReference type="PANTHER" id="PTHR13748">
    <property type="entry name" value="COBW-RELATED"/>
    <property type="match status" value="1"/>
</dbReference>
<dbReference type="Pfam" id="PF07683">
    <property type="entry name" value="CobW_C"/>
    <property type="match status" value="1"/>
</dbReference>
<feature type="domain" description="CobW/HypB/UreG nucleotide-binding" evidence="8">
    <location>
        <begin position="106"/>
        <end position="307"/>
    </location>
</feature>
<dbReference type="Pfam" id="PF02492">
    <property type="entry name" value="cobW"/>
    <property type="match status" value="1"/>
</dbReference>
<dbReference type="VEuPathDB" id="FungiDB:SPAR_N03300"/>
<sequence length="463" mass="52151">MYIFDYYGILNVQCDYEQENILSIEEFSTSGSGRMSALRNIRFNEEEDGELPCLVTGEENNLEEILENVSYDGGNIVSDAKVERVNKQVENISAGATDLREKKRIPVSIITGYLGSGKSTLLEKIALKGADKKIAVILNEFGDSSEIEKAMTIKNGSSSYQEWLDLGNGCLCCSLKNIGVKAIEDMVERSPGKIDYILLETSGIADPAPIAKMFWQDEGLNSSVYIDGIITVLDCEHILKCLDDISVDAHWHGDKVGLEGNLTIAHFQLAMADRIIMNKYDTIEHSPEMVNHLKERVREVNSIAPMFFTKYSDIPIDNLLDIHAYDSIRISDILDNNTGNGTIHDHRMGTIMLTFRSLKNEEEYNEKFIKKFLQPLLWKNFGAMTVLGERSQDDGHDWEVQRTKGLILIEGENPIARVIQGVRDTYDVFPGEYDGSNKECKIVLIGKYLEKDSIEELLHNTLE</sequence>
<feature type="domain" description="CobW C-terminal" evidence="9">
    <location>
        <begin position="394"/>
        <end position="461"/>
    </location>
</feature>
<organism evidence="10">
    <name type="scientific">Saccharomyces paradoxus</name>
    <name type="common">Yeast</name>
    <name type="synonym">Saccharomyces douglasii</name>
    <dbReference type="NCBI Taxonomy" id="27291"/>
    <lineage>
        <taxon>Eukaryota</taxon>
        <taxon>Fungi</taxon>
        <taxon>Dikarya</taxon>
        <taxon>Ascomycota</taxon>
        <taxon>Saccharomycotina</taxon>
        <taxon>Saccharomycetes</taxon>
        <taxon>Saccharomycetales</taxon>
        <taxon>Saccharomycetaceae</taxon>
        <taxon>Saccharomyces</taxon>
    </lineage>
</organism>
<dbReference type="RefSeq" id="XP_033768960.1">
    <property type="nucleotide sequence ID" value="XM_033913069.1"/>
</dbReference>
<keyword evidence="5" id="KW-0143">Chaperone</keyword>
<dbReference type="GO" id="GO:0005525">
    <property type="term" value="F:GTP binding"/>
    <property type="evidence" value="ECO:0007669"/>
    <property type="project" value="UniProtKB-KW"/>
</dbReference>
<gene>
    <name evidence="10" type="primary">ZNG1</name>
    <name evidence="10" type="ORF">SPAR_N03300</name>
</gene>
<evidence type="ECO:0000256" key="6">
    <source>
        <dbReference type="ARBA" id="ARBA00034320"/>
    </source>
</evidence>
<evidence type="ECO:0000259" key="8">
    <source>
        <dbReference type="Pfam" id="PF02492"/>
    </source>
</evidence>
<keyword evidence="1" id="KW-0547">Nucleotide-binding</keyword>
<reference evidence="10" key="2">
    <citation type="submission" date="2020-01" db="EMBL/GenBank/DDBJ databases">
        <title>Population-level Yeast Reference Genomes.</title>
        <authorList>
            <person name="Yue J.-X."/>
        </authorList>
    </citation>
    <scope>NUCLEOTIDE SEQUENCE</scope>
    <source>
        <strain evidence="10">CBS432</strain>
    </source>
</reference>
<keyword evidence="2" id="KW-0378">Hydrolase</keyword>
<comment type="catalytic activity">
    <reaction evidence="7">
        <text>GTP + H2O = GDP + phosphate + H(+)</text>
        <dbReference type="Rhea" id="RHEA:19669"/>
        <dbReference type="ChEBI" id="CHEBI:15377"/>
        <dbReference type="ChEBI" id="CHEBI:15378"/>
        <dbReference type="ChEBI" id="CHEBI:37565"/>
        <dbReference type="ChEBI" id="CHEBI:43474"/>
        <dbReference type="ChEBI" id="CHEBI:58189"/>
    </reaction>
    <physiologicalReaction direction="left-to-right" evidence="7">
        <dbReference type="Rhea" id="RHEA:19670"/>
    </physiologicalReaction>
</comment>
<dbReference type="KEGG" id="spao:SPAR_N03300"/>
<dbReference type="GeneID" id="54633371"/>
<reference evidence="10" key="1">
    <citation type="journal article" date="2017" name="Nat. Genet.">
        <title>Contrasting evolutionary genome dynamics between domesticated and wild yeasts.</title>
        <authorList>
            <person name="Yue J.X."/>
            <person name="Li J."/>
            <person name="Aigrain L."/>
            <person name="Hallin J."/>
            <person name="Persson K."/>
            <person name="Oliver K."/>
            <person name="Bergstrom A."/>
            <person name="Coupland P."/>
            <person name="Warringer J."/>
            <person name="Lagomarsino M.C."/>
            <person name="Fischer G."/>
            <person name="Durbin R."/>
            <person name="Liti G."/>
        </authorList>
    </citation>
    <scope>NUCLEOTIDE SEQUENCE</scope>
    <source>
        <strain evidence="10">CBS432</strain>
    </source>
</reference>
<dbReference type="OrthoDB" id="258627at2759"/>
<evidence type="ECO:0000259" key="9">
    <source>
        <dbReference type="Pfam" id="PF07683"/>
    </source>
</evidence>
<dbReference type="GO" id="GO:0005737">
    <property type="term" value="C:cytoplasm"/>
    <property type="evidence" value="ECO:0007669"/>
    <property type="project" value="TreeGrafter"/>
</dbReference>
<dbReference type="GO" id="GO:0016740">
    <property type="term" value="F:transferase activity"/>
    <property type="evidence" value="ECO:0007669"/>
    <property type="project" value="UniProtKB-KW"/>
</dbReference>
<name>A0A8B8UYX0_SACPA</name>
<accession>A0A8B8UYX0</accession>
<keyword evidence="3" id="KW-0862">Zinc</keyword>
<dbReference type="InterPro" id="IPR051316">
    <property type="entry name" value="Zinc-reg_GTPase_activator"/>
</dbReference>
<dbReference type="SUPFAM" id="SSF52540">
    <property type="entry name" value="P-loop containing nucleoside triphosphate hydrolases"/>
    <property type="match status" value="1"/>
</dbReference>
<reference evidence="10" key="3">
    <citation type="submission" date="2025-07" db="EMBL/GenBank/DDBJ databases">
        <authorList>
            <consortium name="NCBI Genome Project"/>
        </authorList>
    </citation>
    <scope>NUCLEOTIDE SEQUENCE</scope>
    <source>
        <strain evidence="10">CBS432</strain>
    </source>
</reference>
<dbReference type="InterPro" id="IPR036627">
    <property type="entry name" value="CobW-likC_sf"/>
</dbReference>
<dbReference type="InterPro" id="IPR011629">
    <property type="entry name" value="CobW-like_C"/>
</dbReference>
<dbReference type="InterPro" id="IPR027417">
    <property type="entry name" value="P-loop_NTPase"/>
</dbReference>
<evidence type="ECO:0000256" key="3">
    <source>
        <dbReference type="ARBA" id="ARBA00022833"/>
    </source>
</evidence>
<evidence type="ECO:0000256" key="5">
    <source>
        <dbReference type="ARBA" id="ARBA00023186"/>
    </source>
</evidence>
<reference evidence="10" key="4">
    <citation type="submission" date="2025-08" db="UniProtKB">
        <authorList>
            <consortium name="RefSeq"/>
        </authorList>
    </citation>
    <scope>IDENTIFICATION</scope>
    <source>
        <strain evidence="10">CBS432</strain>
    </source>
</reference>
<dbReference type="FunFam" id="3.40.50.300:FF:002345">
    <property type="entry name" value="YNR029C-like protein"/>
    <property type="match status" value="1"/>
</dbReference>